<dbReference type="SUPFAM" id="SSF90209">
    <property type="entry name" value="Ran binding protein zinc finger-like"/>
    <property type="match status" value="1"/>
</dbReference>
<accession>A0A6G0YD17</accession>
<dbReference type="InterPro" id="IPR036443">
    <property type="entry name" value="Znf_RanBP2_sf"/>
</dbReference>
<dbReference type="EMBL" id="VUJU01004670">
    <property type="protein sequence ID" value="KAF0753637.1"/>
    <property type="molecule type" value="Genomic_DNA"/>
</dbReference>
<protein>
    <submittedName>
        <fullName evidence="1">TGF-beta-activated kinase 1 and MAP3K7-binding protein 2</fullName>
    </submittedName>
</protein>
<keyword evidence="1" id="KW-0418">Kinase</keyword>
<proteinExistence type="predicted"/>
<evidence type="ECO:0000313" key="2">
    <source>
        <dbReference type="Proteomes" id="UP000478052"/>
    </source>
</evidence>
<keyword evidence="1" id="KW-0808">Transferase</keyword>
<gene>
    <name evidence="1" type="ORF">FWK35_00017589</name>
</gene>
<organism evidence="1 2">
    <name type="scientific">Aphis craccivora</name>
    <name type="common">Cowpea aphid</name>
    <dbReference type="NCBI Taxonomy" id="307492"/>
    <lineage>
        <taxon>Eukaryota</taxon>
        <taxon>Metazoa</taxon>
        <taxon>Ecdysozoa</taxon>
        <taxon>Arthropoda</taxon>
        <taxon>Hexapoda</taxon>
        <taxon>Insecta</taxon>
        <taxon>Pterygota</taxon>
        <taxon>Neoptera</taxon>
        <taxon>Paraneoptera</taxon>
        <taxon>Hemiptera</taxon>
        <taxon>Sternorrhyncha</taxon>
        <taxon>Aphidomorpha</taxon>
        <taxon>Aphidoidea</taxon>
        <taxon>Aphididae</taxon>
        <taxon>Aphidini</taxon>
        <taxon>Aphis</taxon>
        <taxon>Aphis</taxon>
    </lineage>
</organism>
<name>A0A6G0YD17_APHCR</name>
<dbReference type="Proteomes" id="UP000478052">
    <property type="component" value="Unassembled WGS sequence"/>
</dbReference>
<evidence type="ECO:0000313" key="1">
    <source>
        <dbReference type="EMBL" id="KAF0753637.1"/>
    </source>
</evidence>
<dbReference type="AlphaFoldDB" id="A0A6G0YD17"/>
<reference evidence="1 2" key="1">
    <citation type="submission" date="2019-08" db="EMBL/GenBank/DDBJ databases">
        <title>Whole genome of Aphis craccivora.</title>
        <authorList>
            <person name="Voronova N.V."/>
            <person name="Shulinski R.S."/>
            <person name="Bandarenka Y.V."/>
            <person name="Zhorov D.G."/>
            <person name="Warner D."/>
        </authorList>
    </citation>
    <scope>NUCLEOTIDE SEQUENCE [LARGE SCALE GENOMIC DNA]</scope>
    <source>
        <strain evidence="1">180601</strain>
        <tissue evidence="1">Whole Body</tissue>
    </source>
</reference>
<sequence>MLIEHSENQNWVCPMYTFQNHPILPRCEQCDMARFDLGTTTSVMNNNIPMVHFPSCAKEGIELS</sequence>
<comment type="caution">
    <text evidence="1">The sequence shown here is derived from an EMBL/GenBank/DDBJ whole genome shotgun (WGS) entry which is preliminary data.</text>
</comment>
<dbReference type="Gene3D" id="2.30.30.380">
    <property type="entry name" value="Zn-finger domain of Sec23/24"/>
    <property type="match status" value="1"/>
</dbReference>
<dbReference type="OrthoDB" id="6367910at2759"/>
<dbReference type="GO" id="GO:0016301">
    <property type="term" value="F:kinase activity"/>
    <property type="evidence" value="ECO:0007669"/>
    <property type="project" value="UniProtKB-KW"/>
</dbReference>
<keyword evidence="2" id="KW-1185">Reference proteome</keyword>